<dbReference type="Proteomes" id="UP001419268">
    <property type="component" value="Unassembled WGS sequence"/>
</dbReference>
<evidence type="ECO:0000313" key="3">
    <source>
        <dbReference type="Proteomes" id="UP001419268"/>
    </source>
</evidence>
<sequence length="49" mass="5700">MPRLHFQYVPPPTTTSPTLSYEDHDMPNVPPEPLRQRNGTYSDAHHNTR</sequence>
<dbReference type="EMBL" id="JBBNAG010000007">
    <property type="protein sequence ID" value="KAK9118598.1"/>
    <property type="molecule type" value="Genomic_DNA"/>
</dbReference>
<comment type="caution">
    <text evidence="2">The sequence shown here is derived from an EMBL/GenBank/DDBJ whole genome shotgun (WGS) entry which is preliminary data.</text>
</comment>
<organism evidence="2 3">
    <name type="scientific">Stephania cephalantha</name>
    <dbReference type="NCBI Taxonomy" id="152367"/>
    <lineage>
        <taxon>Eukaryota</taxon>
        <taxon>Viridiplantae</taxon>
        <taxon>Streptophyta</taxon>
        <taxon>Embryophyta</taxon>
        <taxon>Tracheophyta</taxon>
        <taxon>Spermatophyta</taxon>
        <taxon>Magnoliopsida</taxon>
        <taxon>Ranunculales</taxon>
        <taxon>Menispermaceae</taxon>
        <taxon>Menispermoideae</taxon>
        <taxon>Cissampelideae</taxon>
        <taxon>Stephania</taxon>
    </lineage>
</organism>
<proteinExistence type="predicted"/>
<feature type="region of interest" description="Disordered" evidence="1">
    <location>
        <begin position="1"/>
        <end position="49"/>
    </location>
</feature>
<gene>
    <name evidence="2" type="ORF">Scep_016691</name>
</gene>
<keyword evidence="3" id="KW-1185">Reference proteome</keyword>
<reference evidence="2 3" key="1">
    <citation type="submission" date="2024-01" db="EMBL/GenBank/DDBJ databases">
        <title>Genome assemblies of Stephania.</title>
        <authorList>
            <person name="Yang L."/>
        </authorList>
    </citation>
    <scope>NUCLEOTIDE SEQUENCE [LARGE SCALE GENOMIC DNA]</scope>
    <source>
        <strain evidence="2">JXDWG</strain>
        <tissue evidence="2">Leaf</tissue>
    </source>
</reference>
<evidence type="ECO:0000313" key="2">
    <source>
        <dbReference type="EMBL" id="KAK9118598.1"/>
    </source>
</evidence>
<name>A0AAP0NTI4_9MAGN</name>
<accession>A0AAP0NTI4</accession>
<dbReference type="AlphaFoldDB" id="A0AAP0NTI4"/>
<protein>
    <submittedName>
        <fullName evidence="2">Uncharacterized protein</fullName>
    </submittedName>
</protein>
<evidence type="ECO:0000256" key="1">
    <source>
        <dbReference type="SAM" id="MobiDB-lite"/>
    </source>
</evidence>